<sequence>MDRGASPRTGDVGSGPGGTKDAHKKALGPQDGGGGPSTVIALGGNGSGSSYPTKPVDLDADTKKRYRPRHFKRVKERRNRRKRDQDERLFIKGLKAKATNEEPNRKERREGVQGFKPPKKTVKLSVPPPKTVIVDDGSNKFGSLRVESEVPSLISKTTTISTTTSVEEDVYWSPCESTDKPVISYKVEDLDPKDERDSKICNVVLRGNHYINKQERRTTFVGALKTHFDAHKSGDDGLSKKEVNAALKSFAKKDRTGKFRKLEELEALFGDMDLNGAGRVSYDELTDFIDDIDADDIGAGRNHRGKGAGGIKTIYLKEDRVPKLDYIYREDLQVTYSLKLGRLKLRLKLRYIIQQLAFRRQHKVSLKVTHLMAETFKHNLMFLNNIPNKDVVVSHGLLALPSTSAFDGAATAAPGEASFEGQHAALAALGQAVLAALGVAFFQGSTPIDVVGGYVFSLDVLGDALSLDVLTNSNVLHKTGFMGAAPTVVFLGGSEGLNALLLDASAAAALDGVFKGLFGVAALRGQPVVVGAAPDVPWYNSSDGLDVFSGNLCQRAGGARLVGALTDSLDGLRTASLAVAVADAACVQGSASLDVALCQNSPRAVARLVGALTDSLDGLRKAGLAAAVADAACVQGSASLDVALCQNSPRAVARLVGALTDSLDGLRKAGLAAAVADAACVQGSASLDVALCQNSPRAVARLVGALTDSLDGLRKAGLAAAVADAACVQDPEAVLSDKPLLAEAMEEDRLDSMKEQKVIQILVMTASGAMPSVFVKPWATVGDLMLVIQQMMDVPLSKYQHLQSIGGRPMQNAALLQHYDIQNNSTVVLSEPWPGHLLGGSLLSLKELIDKGSLNVGDIIVFREHNHQEEGELLENGWIRHEGTVYKSASAFVGAMRGKPSSGYDFLYTATGTPIQSLRSDPSDSSSNGDDLRSDSNSDDEAPPQPPGDQQLAGRRRRQPTERFDHQTQVGQYYVKRGSAVGGADDGDDDVVMEDDDEQSQLQQALKMSMQPMGEGFVEETTAPTLPATPGAAPDHARPGGVPPPPSLPPAKRSLQPASPTSGNVKVFFDDNFLPSESVLQGLRNAGVRIVGRPRDATHIVCEEPLRLSLTFTAASCVVDHAVTHEWVEATIEAGRPLEATNYVVDSHELEQDVGFNLADNLRRNREAVDRSELRLLQDKVVCVDPDFQWRRDLLDDLQEMIDCSDAMRLEFSDVVDLDGTLPQEGAIIICKDDSGLVDEAIVDDIASPTTVVKYWDLCEYLLRRAYPWDEATGDAQAPGQPPAHAPPRDVEDWRSLMGATVVTPEGSNGRCVALHVDSSSEEDRELSELRWEAGGFIEEGLLRRNVGFVEFEAVSPSDGLPHVLRWDGAPKPNVRGTFDVVFADGTPATVDRIMTWLRPDQWSSLSRLPDGCWCRPLAREPQDEWGRIVGTLRSPDPGLLYEVRMQNEERSISVMESSLVPIVLVRDTTGHLSPYAVSALRRPASQGADGGDVQTGGDPSPPPAPPAPREALPEEAGNWPKAFIELLREKKVKCKFKSPNPKRGASAARYDGYMRATNIGDYYDIFRGNMSDLRNDITKGYCQLDKSERDDAWLEYLESGEDLQSKAEKPKAKKPKAKPAAKSGAGAEDTTDEDMFGTNTTPPAEPLVLPPDWNESKQRAKDPELEAAVCALGAALTGKTSFTKEWDLLLKHRCYCFYIHEDDPANKAVKNLEVPIGWPSYKEFSKSPKKNKPSSLRLLRQYLKYALQLAKEGDKYCLDDEQSESNRFWPEEREKFHGAMATLNINRSGRGLSREDCRRIAEHLPNKTPQQVHAHACSYFSSFDAEAQAIEKLTSTGDSYVKSVLGTDTINTSELLFCIISTGRWIDAKFIELRLSKAGLEASQILWVVGTPEEVAKYKSQCSGEVVVGGGLSASRNKALETARARNRVCVQLRDSVWKCVVIQEGPEEGGSLADFYNKNGLWKEPPSLEAANTTGSKNVEVTLVAAALLLHDLMKARDKRLAGCFPVPNKGFAASKEPVQQRELVDERLLVIDPEGTKFDESLNFREVDEFTAQHIHKYDGIYRSNRVLCVGQGRKGKTWVTPEGPSEEDKQNAIDSLLNKHRDLFRERIIHNRTTRPHDRYVLSWEQDASSEPKDQNETMEDVQPGEQTVLSTQLPFDAGSLAALECPSVPMRELTPEDKFIRFAFLARETVECENGRESKAALIVPHEAGKEHEPHKGQLRVLAQLVKGRFTHKVKFASRASKKLTILGEDDYGFEFKPTEAPAMYRDTECIFVLDPRAKGSSFIPRCAHAKGFVTLAPGCACGLECPGSQMEIHQHHITAHERDCLLAPSTHCINSGLLASGIWGRQRPLHEQLNKLWGMIKHQHSINDKTFVHLAEISVPVETNQKSGEAYPGNATLMNAFKPGGELSKHLKVADPTRVHELLPEGLPDDVATGGTYYELKKDSEKYFPFWGRDTLLYYESKKTLSVVYGKCPITGVGGRKTKRTTRLLVLHHITVDKNKECFVGFINDNVNRGLGSTDAPDPFA</sequence>
<feature type="region of interest" description="Disordered" evidence="1">
    <location>
        <begin position="2129"/>
        <end position="2148"/>
    </location>
</feature>
<dbReference type="InterPro" id="IPR000626">
    <property type="entry name" value="Ubiquitin-like_dom"/>
</dbReference>
<dbReference type="SUPFAM" id="SSF54236">
    <property type="entry name" value="Ubiquitin-like"/>
    <property type="match status" value="1"/>
</dbReference>
<feature type="region of interest" description="Disordered" evidence="1">
    <location>
        <begin position="914"/>
        <end position="1002"/>
    </location>
</feature>
<comment type="caution">
    <text evidence="5">The sequence shown here is derived from an EMBL/GenBank/DDBJ whole genome shotgun (WGS) entry which is preliminary data.</text>
</comment>
<feature type="region of interest" description="Disordered" evidence="1">
    <location>
        <begin position="1"/>
        <end position="122"/>
    </location>
</feature>
<evidence type="ECO:0000313" key="5">
    <source>
        <dbReference type="EMBL" id="CAH0376129.1"/>
    </source>
</evidence>
<evidence type="ECO:0000313" key="6">
    <source>
        <dbReference type="Proteomes" id="UP000789595"/>
    </source>
</evidence>
<dbReference type="CDD" id="cd00051">
    <property type="entry name" value="EFh"/>
    <property type="match status" value="1"/>
</dbReference>
<feature type="domain" description="Ubiquitin-like" evidence="2">
    <location>
        <begin position="759"/>
        <end position="829"/>
    </location>
</feature>
<feature type="compositionally biased region" description="Low complexity" evidence="1">
    <location>
        <begin position="917"/>
        <end position="929"/>
    </location>
</feature>
<feature type="compositionally biased region" description="Basic and acidic residues" evidence="1">
    <location>
        <begin position="98"/>
        <end position="111"/>
    </location>
</feature>
<feature type="domain" description="BRCT" evidence="3">
    <location>
        <begin position="1083"/>
        <end position="1145"/>
    </location>
</feature>
<feature type="compositionally biased region" description="Pro residues" evidence="1">
    <location>
        <begin position="1500"/>
        <end position="1509"/>
    </location>
</feature>
<dbReference type="GO" id="GO:0005509">
    <property type="term" value="F:calcium ion binding"/>
    <property type="evidence" value="ECO:0007669"/>
    <property type="project" value="InterPro"/>
</dbReference>
<name>A0A8J2SZH3_9STRA</name>
<dbReference type="InterPro" id="IPR036420">
    <property type="entry name" value="BRCT_dom_sf"/>
</dbReference>
<keyword evidence="6" id="KW-1185">Reference proteome</keyword>
<feature type="region of interest" description="Disordered" evidence="1">
    <location>
        <begin position="1484"/>
        <end position="1515"/>
    </location>
</feature>
<feature type="compositionally biased region" description="Low complexity" evidence="1">
    <location>
        <begin position="1021"/>
        <end position="1034"/>
    </location>
</feature>
<gene>
    <name evidence="5" type="ORF">PECAL_5P06880</name>
</gene>
<reference evidence="5" key="1">
    <citation type="submission" date="2021-11" db="EMBL/GenBank/DDBJ databases">
        <authorList>
            <consortium name="Genoscope - CEA"/>
            <person name="William W."/>
        </authorList>
    </citation>
    <scope>NUCLEOTIDE SEQUENCE</scope>
</reference>
<dbReference type="CDD" id="cd17039">
    <property type="entry name" value="Ubl_ubiquitin_like"/>
    <property type="match status" value="1"/>
</dbReference>
<dbReference type="Gene3D" id="3.10.20.90">
    <property type="entry name" value="Phosphatidylinositol 3-kinase Catalytic Subunit, Chain A, domain 1"/>
    <property type="match status" value="1"/>
</dbReference>
<feature type="region of interest" description="Disordered" evidence="1">
    <location>
        <begin position="1605"/>
        <end position="1652"/>
    </location>
</feature>
<dbReference type="Gene3D" id="3.40.50.10190">
    <property type="entry name" value="BRCT domain"/>
    <property type="match status" value="1"/>
</dbReference>
<dbReference type="Proteomes" id="UP000789595">
    <property type="component" value="Unassembled WGS sequence"/>
</dbReference>
<feature type="compositionally biased region" description="Basic residues" evidence="1">
    <location>
        <begin position="64"/>
        <end position="82"/>
    </location>
</feature>
<feature type="compositionally biased region" description="Acidic residues" evidence="1">
    <location>
        <begin position="985"/>
        <end position="999"/>
    </location>
</feature>
<dbReference type="PROSITE" id="PS50222">
    <property type="entry name" value="EF_HAND_2"/>
    <property type="match status" value="1"/>
</dbReference>
<protein>
    <submittedName>
        <fullName evidence="5">Uncharacterized protein</fullName>
    </submittedName>
</protein>
<proteinExistence type="predicted"/>
<feature type="domain" description="EF-hand" evidence="4">
    <location>
        <begin position="260"/>
        <end position="295"/>
    </location>
</feature>
<dbReference type="OrthoDB" id="10693015at2759"/>
<dbReference type="InterPro" id="IPR002048">
    <property type="entry name" value="EF_hand_dom"/>
</dbReference>
<evidence type="ECO:0000259" key="4">
    <source>
        <dbReference type="PROSITE" id="PS50222"/>
    </source>
</evidence>
<dbReference type="PROSITE" id="PS50172">
    <property type="entry name" value="BRCT"/>
    <property type="match status" value="1"/>
</dbReference>
<dbReference type="EMBL" id="CAKKNE010000005">
    <property type="protein sequence ID" value="CAH0376129.1"/>
    <property type="molecule type" value="Genomic_DNA"/>
</dbReference>
<dbReference type="InterPro" id="IPR001357">
    <property type="entry name" value="BRCT_dom"/>
</dbReference>
<dbReference type="SUPFAM" id="SSF47473">
    <property type="entry name" value="EF-hand"/>
    <property type="match status" value="1"/>
</dbReference>
<dbReference type="Gene3D" id="1.10.238.10">
    <property type="entry name" value="EF-hand"/>
    <property type="match status" value="1"/>
</dbReference>
<feature type="region of interest" description="Disordered" evidence="1">
    <location>
        <begin position="1021"/>
        <end position="1059"/>
    </location>
</feature>
<accession>A0A8J2SZH3</accession>
<dbReference type="SUPFAM" id="SSF52113">
    <property type="entry name" value="BRCT domain"/>
    <property type="match status" value="1"/>
</dbReference>
<evidence type="ECO:0000259" key="3">
    <source>
        <dbReference type="PROSITE" id="PS50172"/>
    </source>
</evidence>
<dbReference type="InterPro" id="IPR011992">
    <property type="entry name" value="EF-hand-dom_pair"/>
</dbReference>
<dbReference type="InterPro" id="IPR029071">
    <property type="entry name" value="Ubiquitin-like_domsf"/>
</dbReference>
<organism evidence="5 6">
    <name type="scientific">Pelagomonas calceolata</name>
    <dbReference type="NCBI Taxonomy" id="35677"/>
    <lineage>
        <taxon>Eukaryota</taxon>
        <taxon>Sar</taxon>
        <taxon>Stramenopiles</taxon>
        <taxon>Ochrophyta</taxon>
        <taxon>Pelagophyceae</taxon>
        <taxon>Pelagomonadales</taxon>
        <taxon>Pelagomonadaceae</taxon>
        <taxon>Pelagomonas</taxon>
    </lineage>
</organism>
<dbReference type="PROSITE" id="PS50053">
    <property type="entry name" value="UBIQUITIN_2"/>
    <property type="match status" value="1"/>
</dbReference>
<evidence type="ECO:0000256" key="1">
    <source>
        <dbReference type="SAM" id="MobiDB-lite"/>
    </source>
</evidence>
<evidence type="ECO:0000259" key="2">
    <source>
        <dbReference type="PROSITE" id="PS50053"/>
    </source>
</evidence>